<feature type="binding site" evidence="23">
    <location>
        <position position="134"/>
    </location>
    <ligand>
        <name>7-phospho-2-dehydro-3-deoxy-D-arabino-heptonate</name>
        <dbReference type="ChEBI" id="CHEBI:58394"/>
    </ligand>
</feature>
<evidence type="ECO:0000256" key="20">
    <source>
        <dbReference type="ARBA" id="ARBA00044633"/>
    </source>
</evidence>
<dbReference type="Pfam" id="PF01761">
    <property type="entry name" value="DHQ_synthase"/>
    <property type="match status" value="1"/>
</dbReference>
<dbReference type="InterPro" id="IPR013708">
    <property type="entry name" value="Shikimate_DH-bd_N"/>
</dbReference>
<dbReference type="Gene3D" id="3.40.50.10860">
    <property type="entry name" value="Leucine Dehydrogenase, chain A, domain 1"/>
    <property type="match status" value="1"/>
</dbReference>
<dbReference type="HAMAP" id="MF_00109">
    <property type="entry name" value="Shikimate_kinase"/>
    <property type="match status" value="1"/>
</dbReference>
<evidence type="ECO:0000313" key="32">
    <source>
        <dbReference type="Proteomes" id="UP001215280"/>
    </source>
</evidence>
<feature type="active site" description="Proton acceptor; for 3-dehydroquinate synthase activity" evidence="23">
    <location>
        <position position="283"/>
    </location>
</feature>
<feature type="binding site" evidence="23">
    <location>
        <position position="295"/>
    </location>
    <ligand>
        <name>7-phospho-2-dehydro-3-deoxy-D-arabino-heptonate</name>
        <dbReference type="ChEBI" id="CHEBI:58394"/>
    </ligand>
</feature>
<dbReference type="GO" id="GO:0005737">
    <property type="term" value="C:cytoplasm"/>
    <property type="evidence" value="ECO:0007669"/>
    <property type="project" value="UniProtKB-SubCell"/>
</dbReference>
<evidence type="ECO:0000259" key="26">
    <source>
        <dbReference type="Pfam" id="PF01488"/>
    </source>
</evidence>
<comment type="similarity">
    <text evidence="23 24">In the C-terminal section; belongs to the shikimate dehydrogenase family.</text>
</comment>
<keyword evidence="13 23" id="KW-0862">Zinc</keyword>
<feature type="binding site" evidence="23">
    <location>
        <position position="258"/>
    </location>
    <ligand>
        <name>7-phospho-2-dehydro-3-deoxy-D-arabino-heptonate</name>
        <dbReference type="ChEBI" id="CHEBI:58394"/>
    </ligand>
</feature>
<dbReference type="GO" id="GO:0005524">
    <property type="term" value="F:ATP binding"/>
    <property type="evidence" value="ECO:0007669"/>
    <property type="project" value="UniProtKB-UniRule"/>
</dbReference>
<dbReference type="GO" id="GO:0008652">
    <property type="term" value="P:amino acid biosynthetic process"/>
    <property type="evidence" value="ECO:0007669"/>
    <property type="project" value="UniProtKB-KW"/>
</dbReference>
<evidence type="ECO:0000256" key="6">
    <source>
        <dbReference type="ARBA" id="ARBA00009948"/>
    </source>
</evidence>
<dbReference type="InterPro" id="IPR000623">
    <property type="entry name" value="Shikimate_kinase/TSH1"/>
</dbReference>
<evidence type="ECO:0000256" key="1">
    <source>
        <dbReference type="ARBA" id="ARBA00004496"/>
    </source>
</evidence>
<evidence type="ECO:0000256" key="24">
    <source>
        <dbReference type="PIRNR" id="PIRNR000514"/>
    </source>
</evidence>
<dbReference type="GO" id="GO:0009423">
    <property type="term" value="P:chorismate biosynthetic process"/>
    <property type="evidence" value="ECO:0007669"/>
    <property type="project" value="UniProtKB-UniRule"/>
</dbReference>
<evidence type="ECO:0000256" key="22">
    <source>
        <dbReference type="ARBA" id="ARBA00054455"/>
    </source>
</evidence>
<dbReference type="CDD" id="cd01065">
    <property type="entry name" value="NAD_bind_Shikimate_DH"/>
    <property type="match status" value="1"/>
</dbReference>
<dbReference type="GO" id="GO:0003866">
    <property type="term" value="F:3-phosphoshikimate 1-carboxyvinyltransferase activity"/>
    <property type="evidence" value="ECO:0007669"/>
    <property type="project" value="UniProtKB-UniRule"/>
</dbReference>
<dbReference type="FunFam" id="3.40.50.300:FF:001256">
    <property type="entry name" value="Pentafunctional AROM polypeptide"/>
    <property type="match status" value="1"/>
</dbReference>
<keyword evidence="9 23" id="KW-0808">Transferase</keyword>
<comment type="similarity">
    <text evidence="23">In the N-terminal section; belongs to the sugar phosphate cyclases superfamily. Dehydroquinate synthase family.</text>
</comment>
<feature type="binding site" evidence="23">
    <location>
        <begin position="45"/>
        <end position="47"/>
    </location>
    <ligand>
        <name>NAD(+)</name>
        <dbReference type="ChEBI" id="CHEBI:57540"/>
    </ligand>
</feature>
<evidence type="ECO:0000259" key="29">
    <source>
        <dbReference type="Pfam" id="PF18317"/>
    </source>
</evidence>
<comment type="catalytic activity">
    <reaction evidence="20">
        <text>3-phosphoshikimate + phosphoenolpyruvate = 5-O-(1-carboxyvinyl)-3-phosphoshikimate + phosphate</text>
        <dbReference type="Rhea" id="RHEA:21256"/>
        <dbReference type="ChEBI" id="CHEBI:43474"/>
        <dbReference type="ChEBI" id="CHEBI:57701"/>
        <dbReference type="ChEBI" id="CHEBI:58702"/>
        <dbReference type="ChEBI" id="CHEBI:145989"/>
        <dbReference type="EC" id="2.5.1.19"/>
    </reaction>
    <physiologicalReaction direction="left-to-right" evidence="20">
        <dbReference type="Rhea" id="RHEA:21257"/>
    </physiologicalReaction>
</comment>
<dbReference type="SUPFAM" id="SSF52540">
    <property type="entry name" value="P-loop containing nucleoside triphosphate hydrolases"/>
    <property type="match status" value="1"/>
</dbReference>
<dbReference type="InterPro" id="IPR013792">
    <property type="entry name" value="RNA3'P_cycl/enolpyr_Trfase_a/b"/>
</dbReference>
<comment type="similarity">
    <text evidence="5">In the N-terminal section; belongs to the shikimate kinase family.</text>
</comment>
<comment type="pathway">
    <text evidence="3 23 24">Metabolic intermediate biosynthesis; chorismate biosynthesis; chorismate from D-erythrose 4-phosphate and phosphoenolpyruvate: step 5/7.</text>
</comment>
<comment type="pathway">
    <text evidence="23 24">Metabolic intermediate biosynthesis; chorismate biosynthesis; chorismate from D-erythrose 4-phosphate and phosphoenolpyruvate: step 4/7.</text>
</comment>
<gene>
    <name evidence="31" type="ORF">DFH07DRAFT_548561</name>
</gene>
<evidence type="ECO:0000256" key="18">
    <source>
        <dbReference type="ARBA" id="ARBA00023239"/>
    </source>
</evidence>
<evidence type="ECO:0000256" key="10">
    <source>
        <dbReference type="ARBA" id="ARBA00022723"/>
    </source>
</evidence>
<dbReference type="Pfam" id="PF00275">
    <property type="entry name" value="EPSP_synthase"/>
    <property type="match status" value="1"/>
</dbReference>
<comment type="similarity">
    <text evidence="23 24">In the 3rd section; belongs to the shikimate kinase family.</text>
</comment>
<keyword evidence="11 23" id="KW-0547">Nucleotide-binding</keyword>
<feature type="domain" description="3-dehydroquinate synthase C-terminal" evidence="30">
    <location>
        <begin position="195"/>
        <end position="366"/>
    </location>
</feature>
<dbReference type="NCBIfam" id="TIGR01357">
    <property type="entry name" value="aroB"/>
    <property type="match status" value="1"/>
</dbReference>
<dbReference type="NCBIfam" id="TIGR01356">
    <property type="entry name" value="aroA"/>
    <property type="match status" value="1"/>
</dbReference>
<dbReference type="GO" id="GO:0046872">
    <property type="term" value="F:metal ion binding"/>
    <property type="evidence" value="ECO:0007669"/>
    <property type="project" value="UniProtKB-UniRule"/>
</dbReference>
<feature type="region of interest" description="3-dehydroquinate synthase" evidence="23">
    <location>
        <begin position="1"/>
        <end position="392"/>
    </location>
</feature>
<dbReference type="Gene3D" id="3.20.20.70">
    <property type="entry name" value="Aldolase class I"/>
    <property type="match status" value="1"/>
</dbReference>
<dbReference type="FunFam" id="3.20.20.70:FF:000135">
    <property type="entry name" value="Pentafunctional AROM polypeptide"/>
    <property type="match status" value="1"/>
</dbReference>
<feature type="domain" description="Quinate/shikimate 5-dehydrogenase/glutamyl-tRNA reductase" evidence="26">
    <location>
        <begin position="1429"/>
        <end position="1507"/>
    </location>
</feature>
<dbReference type="PANTHER" id="PTHR21090:SF5">
    <property type="entry name" value="PENTAFUNCTIONAL AROM POLYPEPTIDE"/>
    <property type="match status" value="1"/>
</dbReference>
<comment type="catalytic activity">
    <reaction evidence="23 24">
        <text>3-dehydroquinate = 3-dehydroshikimate + H2O</text>
        <dbReference type="Rhea" id="RHEA:21096"/>
        <dbReference type="ChEBI" id="CHEBI:15377"/>
        <dbReference type="ChEBI" id="CHEBI:16630"/>
        <dbReference type="ChEBI" id="CHEBI:32364"/>
        <dbReference type="EC" id="4.2.1.10"/>
    </reaction>
</comment>
<dbReference type="FunFam" id="3.40.50.1970:FF:000007">
    <property type="entry name" value="Pentafunctional AROM polypeptide"/>
    <property type="match status" value="1"/>
</dbReference>
<evidence type="ECO:0000256" key="23">
    <source>
        <dbReference type="HAMAP-Rule" id="MF_03143"/>
    </source>
</evidence>
<keyword evidence="32" id="KW-1185">Reference proteome</keyword>
<feature type="binding site" evidence="23">
    <location>
        <begin position="118"/>
        <end position="120"/>
    </location>
    <ligand>
        <name>NAD(+)</name>
        <dbReference type="ChEBI" id="CHEBI:57540"/>
    </ligand>
</feature>
<dbReference type="Pfam" id="PF24621">
    <property type="entry name" value="DHQS_C"/>
    <property type="match status" value="1"/>
</dbReference>
<comment type="similarity">
    <text evidence="23 24">In the 2nd section; belongs to the EPSP synthase family.</text>
</comment>
<feature type="binding site" evidence="23">
    <location>
        <position position="364"/>
    </location>
    <ligand>
        <name>7-phospho-2-dehydro-3-deoxy-D-arabino-heptonate</name>
        <dbReference type="ChEBI" id="CHEBI:58394"/>
    </ligand>
</feature>
<feature type="binding site" evidence="23">
    <location>
        <begin position="87"/>
        <end position="90"/>
    </location>
    <ligand>
        <name>NAD(+)</name>
        <dbReference type="ChEBI" id="CHEBI:57540"/>
    </ligand>
</feature>
<dbReference type="GO" id="GO:0004765">
    <property type="term" value="F:shikimate kinase activity"/>
    <property type="evidence" value="ECO:0007669"/>
    <property type="project" value="UniProtKB-UniRule"/>
</dbReference>
<dbReference type="GO" id="GO:0003856">
    <property type="term" value="F:3-dehydroquinate synthase activity"/>
    <property type="evidence" value="ECO:0007669"/>
    <property type="project" value="UniProtKB-UniRule"/>
</dbReference>
<keyword evidence="18 23" id="KW-0456">Lyase</keyword>
<evidence type="ECO:0000256" key="14">
    <source>
        <dbReference type="ARBA" id="ARBA00022840"/>
    </source>
</evidence>
<feature type="binding site" evidence="23">
    <location>
        <position position="123"/>
    </location>
    <ligand>
        <name>NAD(+)</name>
        <dbReference type="ChEBI" id="CHEBI:57540"/>
    </ligand>
</feature>
<dbReference type="InterPro" id="IPR046346">
    <property type="entry name" value="Aminoacid_DH-like_N_sf"/>
</dbReference>
<feature type="binding site" evidence="23">
    <location>
        <position position="198"/>
    </location>
    <ligand>
        <name>Zn(2+)</name>
        <dbReference type="ChEBI" id="CHEBI:29105"/>
        <note>catalytic</note>
    </ligand>
</feature>
<organism evidence="31 32">
    <name type="scientific">Mycena maculata</name>
    <dbReference type="NCBI Taxonomy" id="230809"/>
    <lineage>
        <taxon>Eukaryota</taxon>
        <taxon>Fungi</taxon>
        <taxon>Dikarya</taxon>
        <taxon>Basidiomycota</taxon>
        <taxon>Agaricomycotina</taxon>
        <taxon>Agaricomycetes</taxon>
        <taxon>Agaricomycetidae</taxon>
        <taxon>Agaricales</taxon>
        <taxon>Marasmiineae</taxon>
        <taxon>Mycenaceae</taxon>
        <taxon>Mycena</taxon>
    </lineage>
</organism>
<dbReference type="EC" id="4.2.1.10" evidence="23"/>
<comment type="function">
    <text evidence="22 23 24">The AROM polypeptide catalyzes 5 consecutive enzymatic reactions in prechorismate polyaromatic amino acid biosynthesis.</text>
</comment>
<evidence type="ECO:0000256" key="5">
    <source>
        <dbReference type="ARBA" id="ARBA00009349"/>
    </source>
</evidence>
<evidence type="ECO:0000256" key="9">
    <source>
        <dbReference type="ARBA" id="ARBA00022679"/>
    </source>
</evidence>
<dbReference type="Gene3D" id="3.40.50.300">
    <property type="entry name" value="P-loop containing nucleotide triphosphate hydrolases"/>
    <property type="match status" value="1"/>
</dbReference>
<dbReference type="Pfam" id="PF18317">
    <property type="entry name" value="SDH_C"/>
    <property type="match status" value="1"/>
</dbReference>
<dbReference type="GO" id="GO:0004764">
    <property type="term" value="F:shikimate 3-dehydrogenase (NADP+) activity"/>
    <property type="evidence" value="ECO:0007669"/>
    <property type="project" value="UniProtKB-UniRule"/>
</dbReference>
<dbReference type="InterPro" id="IPR031322">
    <property type="entry name" value="Shikimate/glucono_kinase"/>
</dbReference>
<evidence type="ECO:0000256" key="15">
    <source>
        <dbReference type="ARBA" id="ARBA00022857"/>
    </source>
</evidence>
<dbReference type="NCBIfam" id="TIGR01809">
    <property type="entry name" value="Shik-DH-AROM"/>
    <property type="match status" value="1"/>
</dbReference>
<dbReference type="SUPFAM" id="SSF56796">
    <property type="entry name" value="Dehydroquinate synthase-like"/>
    <property type="match status" value="1"/>
</dbReference>
<comment type="pathway">
    <text evidence="2 23 24">Metabolic intermediate biosynthesis; chorismate biosynthesis; chorismate from D-erythrose 4-phosphate and phosphoenolpyruvate: step 6/7.</text>
</comment>
<dbReference type="PROSITE" id="PS00104">
    <property type="entry name" value="EPSP_SYNTHASE_1"/>
    <property type="match status" value="1"/>
</dbReference>
<evidence type="ECO:0000256" key="12">
    <source>
        <dbReference type="ARBA" id="ARBA00022777"/>
    </source>
</evidence>
<dbReference type="EC" id="4.2.3.4" evidence="23"/>
<dbReference type="Gene3D" id="3.40.50.720">
    <property type="entry name" value="NAD(P)-binding Rossmann-like Domain"/>
    <property type="match status" value="1"/>
</dbReference>
<dbReference type="CDD" id="cd00464">
    <property type="entry name" value="SK"/>
    <property type="match status" value="1"/>
</dbReference>
<comment type="catalytic activity">
    <reaction evidence="23 24">
        <text>shikimate + NADP(+) = 3-dehydroshikimate + NADPH + H(+)</text>
        <dbReference type="Rhea" id="RHEA:17737"/>
        <dbReference type="ChEBI" id="CHEBI:15378"/>
        <dbReference type="ChEBI" id="CHEBI:16630"/>
        <dbReference type="ChEBI" id="CHEBI:36208"/>
        <dbReference type="ChEBI" id="CHEBI:57783"/>
        <dbReference type="ChEBI" id="CHEBI:58349"/>
        <dbReference type="EC" id="1.1.1.25"/>
    </reaction>
</comment>
<sequence length="1596" mass="172178">MADADIFKVSILGRDSIHCGFHLVPYIASTVISTLHSSTYVLITDSNVAQHYLSAFEAEFQSALAVAQPNGTTAKSRFLSLVIQPGETSKSREGKASIEDFLLLNRCTRDTVIMALGGGVVGDLVGFAAATFMRGVRVVQIPTTLLAMVDSSVGGKTAIDTPHGKNLIGAFWQPQYIFIDAAFLETLPSREFSNGMAEVVKTAAIWDEKGFADLESRPAEIFAAIQSPSLDFSGRTKKTRSVAQDLLLSVIVGSISVKAHIVTVDELETGLRNIVNFGHTIGHAIEAVLTPSILHGECVSVGMILEAEISRQMGILTQVGVGRLTRCLKAYNLPVSLTDPRIANLPAAKLLTVDRLLDIMRIDKKNNGDGKKVVILSKIGATYEPKATVIHDTIIAKTLSHAVKVVPGIPTQHPVKMATPGSKSISNRALVLAALAQGTCRLRNLLHSDDTQVMMAALIELKGASFTWEDGGETLVVQGGGGALSVPPKGKEIYLGNAGTAARFLTAVCTLVQAGASDETTVITGNARMKQRPIGPLVDALRSNGSKIEFLESAGCLPLSIAPQGLKGATIQLAASVSSQYVSSVLLCAPYAAEPVTLELTGGQVISQPYIDMTIAMMRTFGVTVSRRADKTTGKLLDIYDVPKGVYTNPAEYNIESDASSATYPLAIAAITGTTCTIQNIGSSSLQGDARFAKEVLEGMGCKVVQTATETTVTGPPVGQLKALEEIDMEVMTDAFLTATVLAAVATGKTRILGIANQRVKECNRIRAMIDELAKFGVETNELDDGLEIIGKPVRDLNKGVSVHCYDDHRVAMAFSVLGTIIGDTTIEEKRCVEKTWPNWWDDLENKIGLRVQGVQLGGLDSVAEASGTVEQDAAASIILIGMRGSGKTFTGLLASAALSWTCIDADAIFEEKHQTGVREFVRVHGWPAFRDAETTILRELLCTNSKRHVISLGGGIVETAEARQLLKDYATTKGPVVLIMRPIDEIVAYLGVEAERPAYGEPITDVYRRRAPWFKDCASHEFVNHVGVDTSLASKQGTRHEVIRFFKHITGQEPNLAPNLAPGKRSYFLCLTFPDITPALHHIEDLTQGVDALELRVDLLSDLTTFDTSIPSVPYVKDQIAALRRSTSLPLIFTIRTVFEGGAFPDHAQEEAFELLKLALALGIEYLDVQLSLPESMIRELISRKGHSKIIASWHDWSGNMKWDGPLVKEKYALAERLGDIIKIVGKADTLQDNFTLYEFVSAANSKPDAKPIIAINMDSAGQISRVLNPTFSPVSHPLLPTKAAPGQLSFAEIQKALHLIGQLPSQRFVLFGNPIAYSMSPTLHNTGFEVLGLPHFYQLHETTEVGQEIKAIITAPDFGGASVTIPFKLDIIPLLDKLSPAAEAIGAVNTIIPVRADGTNPILYGENTDWLGIRHSINSRVHSGSIHAALVIGAGGTARAAIYALHSLGAKTIYIYNRTRENARTLADAFPHADVQLLDTLDEWPSGIVPPNVIVSTVPSDATTTTDKPDALWLSSNLFRYRDGPAVVIDMAYKPAVTSLLALAKEAEENWESVRGLDVLLEQGYVQFERWTGRVCPRSVVAARVRARYAETVV</sequence>
<feature type="binding site" evidence="23">
    <location>
        <position position="150"/>
    </location>
    <ligand>
        <name>7-phospho-2-dehydro-3-deoxy-D-arabino-heptonate</name>
        <dbReference type="ChEBI" id="CHEBI:58394"/>
    </ligand>
</feature>
<dbReference type="HAMAP" id="MF_00210">
    <property type="entry name" value="EPSP_synth"/>
    <property type="match status" value="1"/>
</dbReference>
<dbReference type="EC" id="1.1.1.25" evidence="23"/>
<feature type="domain" description="Enolpyruvate transferase" evidence="25">
    <location>
        <begin position="418"/>
        <end position="844"/>
    </location>
</feature>
<keyword evidence="10 23" id="KW-0479">Metal-binding</keyword>
<keyword evidence="17 23" id="KW-0057">Aromatic amino acid biosynthesis</keyword>
<feature type="region of interest" description="Shikimate dehydrogenase" evidence="23">
    <location>
        <begin position="1307"/>
        <end position="1596"/>
    </location>
</feature>
<dbReference type="PANTHER" id="PTHR21090">
    <property type="entry name" value="AROM/DEHYDROQUINATE SYNTHASE"/>
    <property type="match status" value="1"/>
</dbReference>
<feature type="binding site" evidence="23">
    <location>
        <position position="194"/>
    </location>
    <ligand>
        <name>NAD(+)</name>
        <dbReference type="ChEBI" id="CHEBI:57540"/>
    </ligand>
</feature>
<feature type="binding site" evidence="23">
    <location>
        <begin position="198"/>
        <end position="201"/>
    </location>
    <ligand>
        <name>7-phospho-2-dehydro-3-deoxy-D-arabino-heptonate</name>
        <dbReference type="ChEBI" id="CHEBI:58394"/>
    </ligand>
</feature>
<dbReference type="InterPro" id="IPR006264">
    <property type="entry name" value="EPSP_synthase"/>
</dbReference>
<dbReference type="InterPro" id="IPR041121">
    <property type="entry name" value="SDH_C"/>
</dbReference>
<feature type="binding site" evidence="23">
    <location>
        <position position="165"/>
    </location>
    <ligand>
        <name>NAD(+)</name>
        <dbReference type="ChEBI" id="CHEBI:57540"/>
    </ligand>
</feature>
<accession>A0AAD7IU01</accession>
<dbReference type="GO" id="GO:0003855">
    <property type="term" value="F:3-dehydroquinate dehydratase activity"/>
    <property type="evidence" value="ECO:0007669"/>
    <property type="project" value="UniProtKB-UniRule"/>
</dbReference>
<feature type="binding site" evidence="23">
    <location>
        <position position="166"/>
    </location>
    <ligand>
        <name>7-phospho-2-dehydro-3-deoxy-D-arabino-heptonate</name>
        <dbReference type="ChEBI" id="CHEBI:58394"/>
    </ligand>
</feature>
<feature type="active site" description="For EPSP synthase activity" evidence="23">
    <location>
        <position position="832"/>
    </location>
</feature>
<evidence type="ECO:0000256" key="19">
    <source>
        <dbReference type="ARBA" id="ARBA00023268"/>
    </source>
</evidence>
<dbReference type="PROSITE" id="PS00885">
    <property type="entry name" value="EPSP_SYNTHASE_2"/>
    <property type="match status" value="1"/>
</dbReference>
<dbReference type="Gene3D" id="3.40.50.1970">
    <property type="match status" value="1"/>
</dbReference>
<feature type="active site" description="Proton acceptor; for 3-dehydroquinate synthase activity" evidence="23">
    <location>
        <position position="268"/>
    </location>
</feature>
<dbReference type="InterPro" id="IPR013785">
    <property type="entry name" value="Aldolase_TIM"/>
</dbReference>
<dbReference type="EMBL" id="JARJLG010000082">
    <property type="protein sequence ID" value="KAJ7750457.1"/>
    <property type="molecule type" value="Genomic_DNA"/>
</dbReference>
<dbReference type="InterPro" id="IPR008289">
    <property type="entry name" value="Pentafunct_AroM"/>
</dbReference>
<dbReference type="InterPro" id="IPR030960">
    <property type="entry name" value="DHQS/DOIS_N"/>
</dbReference>
<dbReference type="PIRSF" id="PIRSF000514">
    <property type="entry name" value="Pentafunct_AroM"/>
    <property type="match status" value="1"/>
</dbReference>
<dbReference type="HAMAP" id="MF_03143">
    <property type="entry name" value="Pentafunct_AroM"/>
    <property type="match status" value="1"/>
</dbReference>
<dbReference type="Pfam" id="PF01487">
    <property type="entry name" value="DHquinase_I"/>
    <property type="match status" value="1"/>
</dbReference>
<keyword evidence="16 23" id="KW-0560">Oxidoreductase</keyword>
<dbReference type="Gene3D" id="3.65.10.10">
    <property type="entry name" value="Enolpyruvate transferase domain"/>
    <property type="match status" value="2"/>
</dbReference>
<evidence type="ECO:0000259" key="27">
    <source>
        <dbReference type="Pfam" id="PF01761"/>
    </source>
</evidence>
<feature type="binding site" evidence="23">
    <location>
        <begin position="882"/>
        <end position="889"/>
    </location>
    <ligand>
        <name>ATP</name>
        <dbReference type="ChEBI" id="CHEBI:30616"/>
    </ligand>
</feature>
<dbReference type="InterPro" id="IPR023000">
    <property type="entry name" value="Shikimate_kinase_CS"/>
</dbReference>
<comment type="cofactor">
    <cofactor evidence="23 24">
        <name>Zn(2+)</name>
        <dbReference type="ChEBI" id="CHEBI:29105"/>
    </cofactor>
    <text evidence="23 24">Binds 2 Zn(2+) ions per subunit.</text>
</comment>
<dbReference type="GO" id="GO:0009073">
    <property type="term" value="P:aromatic amino acid family biosynthetic process"/>
    <property type="evidence" value="ECO:0007669"/>
    <property type="project" value="UniProtKB-UniRule"/>
</dbReference>
<feature type="binding site" evidence="23">
    <location>
        <begin position="272"/>
        <end position="276"/>
    </location>
    <ligand>
        <name>7-phospho-2-dehydro-3-deoxy-D-arabino-heptonate</name>
        <dbReference type="ChEBI" id="CHEBI:58394"/>
    </ligand>
</feature>
<feature type="active site" description="Proton acceptor; for 3-dehydroquinate dehydratase activity" evidence="23">
    <location>
        <position position="1196"/>
    </location>
</feature>
<dbReference type="EC" id="2.7.1.71" evidence="23"/>
<evidence type="ECO:0000256" key="7">
    <source>
        <dbReference type="ARBA" id="ARBA00022490"/>
    </source>
</evidence>
<comment type="caution">
    <text evidence="31">The sequence shown here is derived from an EMBL/GenBank/DDBJ whole genome shotgun (WGS) entry which is preliminary data.</text>
</comment>
<evidence type="ECO:0000256" key="11">
    <source>
        <dbReference type="ARBA" id="ARBA00022741"/>
    </source>
</evidence>
<feature type="binding site" evidence="23">
    <location>
        <position position="279"/>
    </location>
    <ligand>
        <name>7-phospho-2-dehydro-3-deoxy-D-arabino-heptonate</name>
        <dbReference type="ChEBI" id="CHEBI:58394"/>
    </ligand>
</feature>
<feature type="domain" description="3-dehydroquinate synthase N-terminal" evidence="27">
    <location>
        <begin position="81"/>
        <end position="193"/>
    </location>
</feature>
<comment type="similarity">
    <text evidence="6">Belongs to the EPSP synthase family.</text>
</comment>
<comment type="catalytic activity">
    <reaction evidence="21 23 24">
        <text>shikimate + ATP = 3-phosphoshikimate + ADP + H(+)</text>
        <dbReference type="Rhea" id="RHEA:13121"/>
        <dbReference type="ChEBI" id="CHEBI:15378"/>
        <dbReference type="ChEBI" id="CHEBI:30616"/>
        <dbReference type="ChEBI" id="CHEBI:36208"/>
        <dbReference type="ChEBI" id="CHEBI:145989"/>
        <dbReference type="ChEBI" id="CHEBI:456216"/>
        <dbReference type="EC" id="2.7.1.71"/>
    </reaction>
</comment>
<reference evidence="31" key="1">
    <citation type="submission" date="2023-03" db="EMBL/GenBank/DDBJ databases">
        <title>Massive genome expansion in bonnet fungi (Mycena s.s.) driven by repeated elements and novel gene families across ecological guilds.</title>
        <authorList>
            <consortium name="Lawrence Berkeley National Laboratory"/>
            <person name="Harder C.B."/>
            <person name="Miyauchi S."/>
            <person name="Viragh M."/>
            <person name="Kuo A."/>
            <person name="Thoen E."/>
            <person name="Andreopoulos B."/>
            <person name="Lu D."/>
            <person name="Skrede I."/>
            <person name="Drula E."/>
            <person name="Henrissat B."/>
            <person name="Morin E."/>
            <person name="Kohler A."/>
            <person name="Barry K."/>
            <person name="LaButti K."/>
            <person name="Morin E."/>
            <person name="Salamov A."/>
            <person name="Lipzen A."/>
            <person name="Mereny Z."/>
            <person name="Hegedus B."/>
            <person name="Baldrian P."/>
            <person name="Stursova M."/>
            <person name="Weitz H."/>
            <person name="Taylor A."/>
            <person name="Grigoriev I.V."/>
            <person name="Nagy L.G."/>
            <person name="Martin F."/>
            <person name="Kauserud H."/>
        </authorList>
    </citation>
    <scope>NUCLEOTIDE SEQUENCE</scope>
    <source>
        <strain evidence="31">CBHHK188m</strain>
    </source>
</reference>
<dbReference type="InterPro" id="IPR001381">
    <property type="entry name" value="DHquinase_I"/>
</dbReference>
<feature type="binding site" evidence="23">
    <location>
        <begin position="143"/>
        <end position="144"/>
    </location>
    <ligand>
        <name>NAD(+)</name>
        <dbReference type="ChEBI" id="CHEBI:57540"/>
    </ligand>
</feature>
<comment type="pathway">
    <text evidence="23 24">Metabolic intermediate biosynthesis; chorismate biosynthesis; chorismate from D-erythrose 4-phosphate and phosphoenolpyruvate: step 2/7.</text>
</comment>
<comment type="subcellular location">
    <subcellularLocation>
        <location evidence="1 23 24">Cytoplasm</location>
    </subcellularLocation>
</comment>
<protein>
    <recommendedName>
        <fullName evidence="23">Pentafunctional AROM polypeptide</fullName>
    </recommendedName>
    <domain>
        <recommendedName>
            <fullName evidence="23">3-dehydroquinate synthase</fullName>
            <shortName evidence="23">DHQS</shortName>
            <ecNumber evidence="23">4.2.3.4</ecNumber>
        </recommendedName>
    </domain>
    <domain>
        <recommendedName>
            <fullName evidence="23">3-phosphoshikimate 1-carboxyvinyltransferase</fullName>
            <ecNumber evidence="23">2.5.1.19</ecNumber>
        </recommendedName>
        <alternativeName>
            <fullName evidence="23">5-enolpyruvylshikimate-3-phosphate synthase</fullName>
            <shortName evidence="23">EPSP synthase</shortName>
            <shortName evidence="23">EPSPS</shortName>
        </alternativeName>
    </domain>
    <domain>
        <recommendedName>
            <fullName evidence="23">Shikimate kinase</fullName>
            <shortName evidence="23">SK</shortName>
            <ecNumber evidence="23">2.7.1.71</ecNumber>
        </recommendedName>
    </domain>
    <domain>
        <recommendedName>
            <fullName evidence="23">3-dehydroquinate dehydratase</fullName>
            <shortName evidence="23">3-dehydroquinase</shortName>
            <ecNumber evidence="23">4.2.1.10</ecNumber>
        </recommendedName>
    </domain>
    <domain>
        <recommendedName>
            <fullName evidence="23">Shikimate dehydrogenase</fullName>
            <ecNumber evidence="23">1.1.1.25</ecNumber>
        </recommendedName>
    </domain>
</protein>
<evidence type="ECO:0000256" key="17">
    <source>
        <dbReference type="ARBA" id="ARBA00023141"/>
    </source>
</evidence>
<keyword evidence="14 23" id="KW-0067">ATP-binding</keyword>
<dbReference type="Pfam" id="PF01202">
    <property type="entry name" value="SKI"/>
    <property type="match status" value="1"/>
</dbReference>
<keyword evidence="7 23" id="KW-0963">Cytoplasm</keyword>
<keyword evidence="8 23" id="KW-0028">Amino-acid biosynthesis</keyword>
<dbReference type="InterPro" id="IPR001986">
    <property type="entry name" value="Enolpyruvate_Tfrase_dom"/>
</dbReference>
<feature type="binding site" evidence="23">
    <location>
        <position position="279"/>
    </location>
    <ligand>
        <name>Zn(2+)</name>
        <dbReference type="ChEBI" id="CHEBI:29105"/>
        <note>catalytic</note>
    </ligand>
</feature>
<comment type="catalytic activity">
    <reaction evidence="23 24">
        <text>7-phospho-2-dehydro-3-deoxy-D-arabino-heptonate = 3-dehydroquinate + phosphate</text>
        <dbReference type="Rhea" id="RHEA:21968"/>
        <dbReference type="ChEBI" id="CHEBI:32364"/>
        <dbReference type="ChEBI" id="CHEBI:43474"/>
        <dbReference type="ChEBI" id="CHEBI:58394"/>
        <dbReference type="EC" id="4.2.3.4"/>
    </reaction>
</comment>
<dbReference type="InterPro" id="IPR023193">
    <property type="entry name" value="EPSP_synthase_CS"/>
</dbReference>
<comment type="similarity">
    <text evidence="24">In the N-terminal section; belongs to the dehydroquinate synthase family.</text>
</comment>
<comment type="subunit">
    <text evidence="23 24">Homodimer.</text>
</comment>
<dbReference type="SUPFAM" id="SSF53223">
    <property type="entry name" value="Aminoacid dehydrogenase-like, N-terminal domain"/>
    <property type="match status" value="1"/>
</dbReference>
<feature type="domain" description="Shikimate dehydrogenase substrate binding N-terminal" evidence="28">
    <location>
        <begin position="1312"/>
        <end position="1393"/>
    </location>
</feature>
<feature type="domain" description="SDH C-terminal" evidence="29">
    <location>
        <begin position="1558"/>
        <end position="1588"/>
    </location>
</feature>
<dbReference type="Pfam" id="PF01488">
    <property type="entry name" value="Shikimate_DH"/>
    <property type="match status" value="1"/>
</dbReference>
<evidence type="ECO:0000259" key="28">
    <source>
        <dbReference type="Pfam" id="PF08501"/>
    </source>
</evidence>
<name>A0AAD7IU01_9AGAR</name>
<dbReference type="InterPro" id="IPR056179">
    <property type="entry name" value="DHQS_C"/>
</dbReference>
<comment type="pathway">
    <text evidence="23 24">Metabolic intermediate biosynthesis; chorismate biosynthesis; chorismate from D-erythrose 4-phosphate and phosphoenolpyruvate: step 3/7.</text>
</comment>
<evidence type="ECO:0000256" key="8">
    <source>
        <dbReference type="ARBA" id="ARBA00022605"/>
    </source>
</evidence>
<feature type="region of interest" description="EPSP synthase" evidence="23">
    <location>
        <begin position="405"/>
        <end position="850"/>
    </location>
</feature>
<dbReference type="PRINTS" id="PR01100">
    <property type="entry name" value="SHIKIMTKNASE"/>
</dbReference>
<dbReference type="Gene3D" id="1.20.1090.10">
    <property type="entry name" value="Dehydroquinate synthase-like - alpha domain"/>
    <property type="match status" value="1"/>
</dbReference>
<dbReference type="Proteomes" id="UP001215280">
    <property type="component" value="Unassembled WGS sequence"/>
</dbReference>
<comment type="caution">
    <text evidence="23">Lacks conserved residue(s) required for the propagation of feature annotation.</text>
</comment>
<evidence type="ECO:0000256" key="2">
    <source>
        <dbReference type="ARBA" id="ARBA00004811"/>
    </source>
</evidence>
<evidence type="ECO:0000256" key="3">
    <source>
        <dbReference type="ARBA" id="ARBA00004842"/>
    </source>
</evidence>
<dbReference type="InterPro" id="IPR036291">
    <property type="entry name" value="NAD(P)-bd_dom_sf"/>
</dbReference>
<comment type="similarity">
    <text evidence="23 24">In the 4th section; belongs to the type-I 3-dehydroquinase family.</text>
</comment>
<dbReference type="SUPFAM" id="SSF51735">
    <property type="entry name" value="NAD(P)-binding Rossmann-fold domains"/>
    <property type="match status" value="1"/>
</dbReference>
<dbReference type="FunFam" id="3.65.10.10:FF:000007">
    <property type="entry name" value="Pentafunctional AROM polypeptide"/>
    <property type="match status" value="1"/>
</dbReference>
<dbReference type="EC" id="2.5.1.19" evidence="23"/>
<comment type="similarity">
    <text evidence="4">In the 2nd section; belongs to the type-I 3-dehydroquinase family.</text>
</comment>
<keyword evidence="19 23" id="KW-0511">Multifunctional enzyme</keyword>
<dbReference type="InterPro" id="IPR016037">
    <property type="entry name" value="DHQ_synth_AroB"/>
</dbReference>
<evidence type="ECO:0000256" key="16">
    <source>
        <dbReference type="ARBA" id="ARBA00023002"/>
    </source>
</evidence>
<dbReference type="CDD" id="cd08195">
    <property type="entry name" value="DHQS"/>
    <property type="match status" value="1"/>
</dbReference>
<dbReference type="InterPro" id="IPR010110">
    <property type="entry name" value="Shikimate_DH_AroM-type"/>
</dbReference>
<keyword evidence="12 23" id="KW-0418">Kinase</keyword>
<proteinExistence type="inferred from homology"/>
<dbReference type="SUPFAM" id="SSF51569">
    <property type="entry name" value="Aldolase"/>
    <property type="match status" value="1"/>
</dbReference>
<dbReference type="NCBIfam" id="TIGR01093">
    <property type="entry name" value="aroD"/>
    <property type="match status" value="1"/>
</dbReference>
<dbReference type="InterPro" id="IPR006151">
    <property type="entry name" value="Shikm_DH/Glu-tRNA_Rdtase"/>
</dbReference>
<feature type="binding site" evidence="23">
    <location>
        <position position="156"/>
    </location>
    <ligand>
        <name>7-phospho-2-dehydro-3-deoxy-D-arabino-heptonate</name>
        <dbReference type="ChEBI" id="CHEBI:58394"/>
    </ligand>
</feature>
<dbReference type="CDD" id="cd00502">
    <property type="entry name" value="DHQase_I"/>
    <property type="match status" value="1"/>
</dbReference>
<dbReference type="FunFam" id="1.20.1090.10:FF:000007">
    <property type="entry name" value="Pentafunctional AROM polypeptide"/>
    <property type="match status" value="1"/>
</dbReference>
<dbReference type="InterPro" id="IPR036968">
    <property type="entry name" value="Enolpyruvate_Tfrase_sf"/>
</dbReference>
<dbReference type="PROSITE" id="PS01128">
    <property type="entry name" value="SHIKIMATE_KINASE"/>
    <property type="match status" value="1"/>
</dbReference>
<feature type="binding site" evidence="23">
    <location>
        <begin position="183"/>
        <end position="186"/>
    </location>
    <ligand>
        <name>NAD(+)</name>
        <dbReference type="ChEBI" id="CHEBI:57540"/>
    </ligand>
</feature>
<feature type="binding site" evidence="23">
    <location>
        <position position="295"/>
    </location>
    <ligand>
        <name>Zn(2+)</name>
        <dbReference type="ChEBI" id="CHEBI:29105"/>
        <note>catalytic</note>
    </ligand>
</feature>
<dbReference type="InterPro" id="IPR027417">
    <property type="entry name" value="P-loop_NTPase"/>
</dbReference>
<evidence type="ECO:0000313" key="31">
    <source>
        <dbReference type="EMBL" id="KAJ7750457.1"/>
    </source>
</evidence>
<evidence type="ECO:0000259" key="30">
    <source>
        <dbReference type="Pfam" id="PF24621"/>
    </source>
</evidence>
<evidence type="ECO:0000259" key="25">
    <source>
        <dbReference type="Pfam" id="PF00275"/>
    </source>
</evidence>
<dbReference type="Pfam" id="PF08501">
    <property type="entry name" value="Shikimate_dh_N"/>
    <property type="match status" value="1"/>
</dbReference>
<dbReference type="SUPFAM" id="SSF55205">
    <property type="entry name" value="EPT/RTPC-like"/>
    <property type="match status" value="1"/>
</dbReference>
<keyword evidence="15 23" id="KW-0521">NADP</keyword>
<evidence type="ECO:0000256" key="13">
    <source>
        <dbReference type="ARBA" id="ARBA00022833"/>
    </source>
</evidence>
<dbReference type="CDD" id="cd01556">
    <property type="entry name" value="EPSP_synthase"/>
    <property type="match status" value="1"/>
</dbReference>
<evidence type="ECO:0000256" key="21">
    <source>
        <dbReference type="ARBA" id="ARBA00048567"/>
    </source>
</evidence>
<feature type="active site" description="Schiff-base intermediate with substrate; for 3-dehydroquinate dehydratase activity" evidence="23">
    <location>
        <position position="1224"/>
    </location>
</feature>
<evidence type="ECO:0000256" key="4">
    <source>
        <dbReference type="ARBA" id="ARBA00006477"/>
    </source>
</evidence>